<reference evidence="3 4" key="1">
    <citation type="submission" date="2023-03" db="EMBL/GenBank/DDBJ databases">
        <title>Genome sequence of Microbacterium sp. KACC 23027.</title>
        <authorList>
            <person name="Kim S."/>
            <person name="Heo J."/>
            <person name="Kwon S.-W."/>
        </authorList>
    </citation>
    <scope>NUCLEOTIDE SEQUENCE [LARGE SCALE GENOMIC DNA]</scope>
    <source>
        <strain evidence="3 4">KACC 23027</strain>
    </source>
</reference>
<protein>
    <submittedName>
        <fullName evidence="3">SseB family protein</fullName>
    </submittedName>
</protein>
<accession>A0ABY8C0K5</accession>
<evidence type="ECO:0000313" key="3">
    <source>
        <dbReference type="EMBL" id="WEG08581.1"/>
    </source>
</evidence>
<evidence type="ECO:0000259" key="2">
    <source>
        <dbReference type="Pfam" id="PF07179"/>
    </source>
</evidence>
<evidence type="ECO:0000256" key="1">
    <source>
        <dbReference type="SAM" id="MobiDB-lite"/>
    </source>
</evidence>
<dbReference type="EMBL" id="CP119108">
    <property type="protein sequence ID" value="WEG08581.1"/>
    <property type="molecule type" value="Genomic_DNA"/>
</dbReference>
<feature type="region of interest" description="Disordered" evidence="1">
    <location>
        <begin position="1"/>
        <end position="22"/>
    </location>
</feature>
<dbReference type="InterPro" id="IPR009839">
    <property type="entry name" value="SseB_N"/>
</dbReference>
<name>A0ABY8C0K5_9MICO</name>
<sequence>MPLETESTPRNSATSARERAGALPEDYPPVLYLPIVEVVADPADAQLEYRRTKDGRTALLAYSALDRLHAGMGAEQPWVVMPTAQLQPIWEVDRFDTVLLDIAVPVEFQRGSAGDRARAAAAEDGGAAS</sequence>
<proteinExistence type="predicted"/>
<evidence type="ECO:0000313" key="4">
    <source>
        <dbReference type="Proteomes" id="UP001214553"/>
    </source>
</evidence>
<gene>
    <name evidence="3" type="ORF">PU630_15245</name>
</gene>
<feature type="compositionally biased region" description="Polar residues" evidence="1">
    <location>
        <begin position="1"/>
        <end position="15"/>
    </location>
</feature>
<dbReference type="NCBIfam" id="NF042914">
    <property type="entry name" value="SAV915_dom"/>
    <property type="match status" value="1"/>
</dbReference>
<dbReference type="RefSeq" id="WP_275277909.1">
    <property type="nucleotide sequence ID" value="NZ_CP119108.1"/>
</dbReference>
<keyword evidence="4" id="KW-1185">Reference proteome</keyword>
<dbReference type="Pfam" id="PF07179">
    <property type="entry name" value="SseB"/>
    <property type="match status" value="1"/>
</dbReference>
<dbReference type="InterPro" id="IPR049975">
    <property type="entry name" value="SAV_915-like_dom"/>
</dbReference>
<feature type="domain" description="SseB protein N-terminal" evidence="2">
    <location>
        <begin position="32"/>
        <end position="109"/>
    </location>
</feature>
<organism evidence="3 4">
    <name type="scientific">Microbacterium horticulturae</name>
    <dbReference type="NCBI Taxonomy" id="3028316"/>
    <lineage>
        <taxon>Bacteria</taxon>
        <taxon>Bacillati</taxon>
        <taxon>Actinomycetota</taxon>
        <taxon>Actinomycetes</taxon>
        <taxon>Micrococcales</taxon>
        <taxon>Microbacteriaceae</taxon>
        <taxon>Microbacterium</taxon>
    </lineage>
</organism>
<dbReference type="Proteomes" id="UP001214553">
    <property type="component" value="Chromosome"/>
</dbReference>